<feature type="region of interest" description="Disordered" evidence="1">
    <location>
        <begin position="31"/>
        <end position="56"/>
    </location>
</feature>
<dbReference type="GeneID" id="65087091"/>
<keyword evidence="2" id="KW-1133">Transmembrane helix</keyword>
<organism evidence="3 4">
    <name type="scientific">Fusarium mangiferae</name>
    <name type="common">Mango malformation disease fungus</name>
    <dbReference type="NCBI Taxonomy" id="192010"/>
    <lineage>
        <taxon>Eukaryota</taxon>
        <taxon>Fungi</taxon>
        <taxon>Dikarya</taxon>
        <taxon>Ascomycota</taxon>
        <taxon>Pezizomycotina</taxon>
        <taxon>Sordariomycetes</taxon>
        <taxon>Hypocreomycetidae</taxon>
        <taxon>Hypocreales</taxon>
        <taxon>Nectriaceae</taxon>
        <taxon>Fusarium</taxon>
        <taxon>Fusarium fujikuroi species complex</taxon>
    </lineage>
</organism>
<dbReference type="AlphaFoldDB" id="A0A1L7U0U5"/>
<evidence type="ECO:0000313" key="4">
    <source>
        <dbReference type="Proteomes" id="UP000184255"/>
    </source>
</evidence>
<dbReference type="EMBL" id="FCQH01000012">
    <property type="protein sequence ID" value="CVL01585.1"/>
    <property type="molecule type" value="Genomic_DNA"/>
</dbReference>
<feature type="transmembrane region" description="Helical" evidence="2">
    <location>
        <begin position="6"/>
        <end position="28"/>
    </location>
</feature>
<reference evidence="4" key="1">
    <citation type="journal article" date="2016" name="Genome Biol. Evol.">
        <title>Comparative 'omics' of the Fusarium fujikuroi species complex highlights differences in genetic potential and metabolite synthesis.</title>
        <authorList>
            <person name="Niehaus E.-M."/>
            <person name="Muensterkoetter M."/>
            <person name="Proctor R.H."/>
            <person name="Brown D.W."/>
            <person name="Sharon A."/>
            <person name="Idan Y."/>
            <person name="Oren-Young L."/>
            <person name="Sieber C.M."/>
            <person name="Novak O."/>
            <person name="Pencik A."/>
            <person name="Tarkowska D."/>
            <person name="Hromadova K."/>
            <person name="Freeman S."/>
            <person name="Maymon M."/>
            <person name="Elazar M."/>
            <person name="Youssef S.A."/>
            <person name="El-Shabrawy E.S.M."/>
            <person name="Shalaby A.B.A."/>
            <person name="Houterman P."/>
            <person name="Brock N.L."/>
            <person name="Burkhardt I."/>
            <person name="Tsavkelova E.A."/>
            <person name="Dickschat J.S."/>
            <person name="Galuszka P."/>
            <person name="Gueldener U."/>
            <person name="Tudzynski B."/>
        </authorList>
    </citation>
    <scope>NUCLEOTIDE SEQUENCE [LARGE SCALE GENOMIC DNA]</scope>
    <source>
        <strain evidence="4">MRC7560</strain>
    </source>
</reference>
<keyword evidence="2" id="KW-0812">Transmembrane</keyword>
<sequence>MSRASTAHRFMPPVMVMVVVMMPTMFLLPKSKPSRSVVEVQKGDDNGQERSKGKAHNESNLDVVIRRWVIRELSPYKSGIWIRIWANMTEGLREWMRNGWGSMASGSLQMRQGYRDIHQISQVGLE</sequence>
<protein>
    <submittedName>
        <fullName evidence="3">Uncharacterized protein</fullName>
    </submittedName>
</protein>
<proteinExistence type="predicted"/>
<keyword evidence="4" id="KW-1185">Reference proteome</keyword>
<keyword evidence="2" id="KW-0472">Membrane</keyword>
<dbReference type="Proteomes" id="UP000184255">
    <property type="component" value="Unassembled WGS sequence"/>
</dbReference>
<dbReference type="RefSeq" id="XP_041687032.1">
    <property type="nucleotide sequence ID" value="XM_041821231.1"/>
</dbReference>
<dbReference type="VEuPathDB" id="FungiDB:FMAN_07830"/>
<comment type="caution">
    <text evidence="3">The sequence shown here is derived from an EMBL/GenBank/DDBJ whole genome shotgun (WGS) entry which is preliminary data.</text>
</comment>
<gene>
    <name evidence="3" type="ORF">FMAN_07830</name>
</gene>
<accession>A0A1L7U0U5</accession>
<name>A0A1L7U0U5_FUSMA</name>
<feature type="compositionally biased region" description="Basic and acidic residues" evidence="1">
    <location>
        <begin position="41"/>
        <end position="56"/>
    </location>
</feature>
<evidence type="ECO:0000256" key="2">
    <source>
        <dbReference type="SAM" id="Phobius"/>
    </source>
</evidence>
<evidence type="ECO:0000256" key="1">
    <source>
        <dbReference type="SAM" id="MobiDB-lite"/>
    </source>
</evidence>
<evidence type="ECO:0000313" key="3">
    <source>
        <dbReference type="EMBL" id="CVL01585.1"/>
    </source>
</evidence>